<dbReference type="Gene3D" id="3.10.100.10">
    <property type="entry name" value="Mannose-Binding Protein A, subunit A"/>
    <property type="match status" value="2"/>
</dbReference>
<dbReference type="AlphaFoldDB" id="K1RKK8"/>
<dbReference type="SMART" id="SM00034">
    <property type="entry name" value="CLECT"/>
    <property type="match status" value="2"/>
</dbReference>
<dbReference type="PROSITE" id="PS50041">
    <property type="entry name" value="C_TYPE_LECTIN_2"/>
    <property type="match status" value="2"/>
</dbReference>
<evidence type="ECO:0000259" key="1">
    <source>
        <dbReference type="PROSITE" id="PS50041"/>
    </source>
</evidence>
<dbReference type="CDD" id="cd00037">
    <property type="entry name" value="CLECT"/>
    <property type="match status" value="2"/>
</dbReference>
<dbReference type="InterPro" id="IPR001304">
    <property type="entry name" value="C-type_lectin-like"/>
</dbReference>
<protein>
    <submittedName>
        <fullName evidence="2">C-type mannose receptor 2</fullName>
    </submittedName>
</protein>
<dbReference type="InterPro" id="IPR016186">
    <property type="entry name" value="C-type_lectin-like/link_sf"/>
</dbReference>
<dbReference type="EMBL" id="JH816283">
    <property type="protein sequence ID" value="EKC34851.1"/>
    <property type="molecule type" value="Genomic_DNA"/>
</dbReference>
<dbReference type="PANTHER" id="PTHR22803">
    <property type="entry name" value="MANNOSE, PHOSPHOLIPASE, LECTIN RECEPTOR RELATED"/>
    <property type="match status" value="1"/>
</dbReference>
<reference evidence="2" key="1">
    <citation type="journal article" date="2012" name="Nature">
        <title>The oyster genome reveals stress adaptation and complexity of shell formation.</title>
        <authorList>
            <person name="Zhang G."/>
            <person name="Fang X."/>
            <person name="Guo X."/>
            <person name="Li L."/>
            <person name="Luo R."/>
            <person name="Xu F."/>
            <person name="Yang P."/>
            <person name="Zhang L."/>
            <person name="Wang X."/>
            <person name="Qi H."/>
            <person name="Xiong Z."/>
            <person name="Que H."/>
            <person name="Xie Y."/>
            <person name="Holland P.W."/>
            <person name="Paps J."/>
            <person name="Zhu Y."/>
            <person name="Wu F."/>
            <person name="Chen Y."/>
            <person name="Wang J."/>
            <person name="Peng C."/>
            <person name="Meng J."/>
            <person name="Yang L."/>
            <person name="Liu J."/>
            <person name="Wen B."/>
            <person name="Zhang N."/>
            <person name="Huang Z."/>
            <person name="Zhu Q."/>
            <person name="Feng Y."/>
            <person name="Mount A."/>
            <person name="Hedgecock D."/>
            <person name="Xu Z."/>
            <person name="Liu Y."/>
            <person name="Domazet-Loso T."/>
            <person name="Du Y."/>
            <person name="Sun X."/>
            <person name="Zhang S."/>
            <person name="Liu B."/>
            <person name="Cheng P."/>
            <person name="Jiang X."/>
            <person name="Li J."/>
            <person name="Fan D."/>
            <person name="Wang W."/>
            <person name="Fu W."/>
            <person name="Wang T."/>
            <person name="Wang B."/>
            <person name="Zhang J."/>
            <person name="Peng Z."/>
            <person name="Li Y."/>
            <person name="Li N."/>
            <person name="Wang J."/>
            <person name="Chen M."/>
            <person name="He Y."/>
            <person name="Tan F."/>
            <person name="Song X."/>
            <person name="Zheng Q."/>
            <person name="Huang R."/>
            <person name="Yang H."/>
            <person name="Du X."/>
            <person name="Chen L."/>
            <person name="Yang M."/>
            <person name="Gaffney P.M."/>
            <person name="Wang S."/>
            <person name="Luo L."/>
            <person name="She Z."/>
            <person name="Ming Y."/>
            <person name="Huang W."/>
            <person name="Zhang S."/>
            <person name="Huang B."/>
            <person name="Zhang Y."/>
            <person name="Qu T."/>
            <person name="Ni P."/>
            <person name="Miao G."/>
            <person name="Wang J."/>
            <person name="Wang Q."/>
            <person name="Steinberg C.E."/>
            <person name="Wang H."/>
            <person name="Li N."/>
            <person name="Qian L."/>
            <person name="Zhang G."/>
            <person name="Li Y."/>
            <person name="Yang H."/>
            <person name="Liu X."/>
            <person name="Wang J."/>
            <person name="Yin Y."/>
            <person name="Wang J."/>
        </authorList>
    </citation>
    <scope>NUCLEOTIDE SEQUENCE [LARGE SCALE GENOMIC DNA]</scope>
    <source>
        <strain evidence="2">05x7-T-G4-1.051#20</strain>
    </source>
</reference>
<keyword evidence="2" id="KW-0675">Receptor</keyword>
<dbReference type="SUPFAM" id="SSF56436">
    <property type="entry name" value="C-type lectin-like"/>
    <property type="match status" value="2"/>
</dbReference>
<dbReference type="InterPro" id="IPR050111">
    <property type="entry name" value="C-type_lectin/snaclec_domain"/>
</dbReference>
<dbReference type="HOGENOM" id="CLU_589577_0_0_1"/>
<dbReference type="Pfam" id="PF00059">
    <property type="entry name" value="Lectin_C"/>
    <property type="match status" value="2"/>
</dbReference>
<dbReference type="InterPro" id="IPR016187">
    <property type="entry name" value="CTDL_fold"/>
</dbReference>
<dbReference type="InParanoid" id="K1RKK8"/>
<feature type="domain" description="C-type lectin" evidence="1">
    <location>
        <begin position="56"/>
        <end position="177"/>
    </location>
</feature>
<organism evidence="2">
    <name type="scientific">Magallana gigas</name>
    <name type="common">Pacific oyster</name>
    <name type="synonym">Crassostrea gigas</name>
    <dbReference type="NCBI Taxonomy" id="29159"/>
    <lineage>
        <taxon>Eukaryota</taxon>
        <taxon>Metazoa</taxon>
        <taxon>Spiralia</taxon>
        <taxon>Lophotrochozoa</taxon>
        <taxon>Mollusca</taxon>
        <taxon>Bivalvia</taxon>
        <taxon>Autobranchia</taxon>
        <taxon>Pteriomorphia</taxon>
        <taxon>Ostreida</taxon>
        <taxon>Ostreoidea</taxon>
        <taxon>Ostreidae</taxon>
        <taxon>Magallana</taxon>
    </lineage>
</organism>
<evidence type="ECO:0000313" key="2">
    <source>
        <dbReference type="EMBL" id="EKC34851.1"/>
    </source>
</evidence>
<name>K1RKK8_MAGGI</name>
<sequence>MYSYARVQYSLIQLDARLRKSLSEIYDVSRAFASAALIQRPAGCPDSVFPLNLATFDQLCLQFNFEKIDWEVARNRCLSDGGDLIQIRTGILQSFLQQILTSQHMEKTGFWIGASDRDVESQWEWVTGDKNMTYSNWQDGQGTKAGKHSPDSDLDDCALMRVDYDFKWYDVPCRNKYLTYSYICEFATSKSSAVKPNHGCTDLLTIVAMVLIHVLIFMRGYRKEGVRGSGPPPRENWSLLNLHIYSAPADECPHNLGKSDLYVYGNVCLKVHYGNYDWVDARHRCQKEGGDLIQIRDSGMQQFLQRVLSGQRSEDTGFWIGASDSESESHWKWVAGDPKMTYSHWGPGQGPSQSGFLFSDGGHEDCALMKIHDGFRWQDYECSLFFYHYSFICQHGNMSILCIFLQCILIASKLIIHADSTR</sequence>
<accession>K1RKK8</accession>
<feature type="domain" description="C-type lectin" evidence="1">
    <location>
        <begin position="264"/>
        <end position="383"/>
    </location>
</feature>
<gene>
    <name evidence="2" type="ORF">CGI_10027557</name>
</gene>
<proteinExistence type="predicted"/>